<feature type="domain" description="Methyltransferase" evidence="1">
    <location>
        <begin position="37"/>
        <end position="167"/>
    </location>
</feature>
<dbReference type="InterPro" id="IPR029063">
    <property type="entry name" value="SAM-dependent_MTases_sf"/>
</dbReference>
<organism evidence="2 3">
    <name type="scientific">Elsinoe australis</name>
    <dbReference type="NCBI Taxonomy" id="40998"/>
    <lineage>
        <taxon>Eukaryota</taxon>
        <taxon>Fungi</taxon>
        <taxon>Dikarya</taxon>
        <taxon>Ascomycota</taxon>
        <taxon>Pezizomycotina</taxon>
        <taxon>Dothideomycetes</taxon>
        <taxon>Dothideomycetidae</taxon>
        <taxon>Myriangiales</taxon>
        <taxon>Elsinoaceae</taxon>
        <taxon>Elsinoe</taxon>
    </lineage>
</organism>
<evidence type="ECO:0000313" key="3">
    <source>
        <dbReference type="Proteomes" id="UP000308133"/>
    </source>
</evidence>
<dbReference type="PANTHER" id="PTHR43861">
    <property type="entry name" value="TRANS-ACONITATE 2-METHYLTRANSFERASE-RELATED"/>
    <property type="match status" value="1"/>
</dbReference>
<comment type="caution">
    <text evidence="2">The sequence shown here is derived from an EMBL/GenBank/DDBJ whole genome shotgun (WGS) entry which is preliminary data.</text>
</comment>
<dbReference type="AlphaFoldDB" id="A0A4U7BA88"/>
<dbReference type="Gene3D" id="3.40.50.150">
    <property type="entry name" value="Vaccinia Virus protein VP39"/>
    <property type="match status" value="1"/>
</dbReference>
<dbReference type="GO" id="GO:0008168">
    <property type="term" value="F:methyltransferase activity"/>
    <property type="evidence" value="ECO:0007669"/>
    <property type="project" value="UniProtKB-KW"/>
</dbReference>
<evidence type="ECO:0000313" key="2">
    <source>
        <dbReference type="EMBL" id="TKX26945.1"/>
    </source>
</evidence>
<dbReference type="InterPro" id="IPR025714">
    <property type="entry name" value="Methyltranfer_dom"/>
</dbReference>
<dbReference type="SUPFAM" id="SSF53335">
    <property type="entry name" value="S-adenosyl-L-methionine-dependent methyltransferases"/>
    <property type="match status" value="1"/>
</dbReference>
<keyword evidence="2" id="KW-0489">Methyltransferase</keyword>
<dbReference type="Proteomes" id="UP000308133">
    <property type="component" value="Unassembled WGS sequence"/>
</dbReference>
<keyword evidence="2" id="KW-0808">Transferase</keyword>
<sequence length="273" mass="29950">MDQRKFAEQLYDPRSSAYDNSHHPELAKWFVDHSDIKAGESVLDLACGTGLVALYAAERTDGPVVGIDVSEGMLNEARTKSKSGTHTNVTFHNHDIANLASLAPIQGQIFDVITLCSAFVLLNDPVDAARSWLPYLSTGGRLVVDVVTPKSLPAGLAAETTAKRLGVLVGYNTSWSDSEDAIRHVLEQAGYQVKAVVPKDLPTANARIFDLQDVDSIFEQQLRSPAMQYLAEDSIREKAREIFTEVFANMAVDGKVREQPSLWVATAIKPRRI</sequence>
<dbReference type="Pfam" id="PF13847">
    <property type="entry name" value="Methyltransf_31"/>
    <property type="match status" value="1"/>
</dbReference>
<dbReference type="EMBL" id="PTQR01000009">
    <property type="protein sequence ID" value="TKX26945.1"/>
    <property type="molecule type" value="Genomic_DNA"/>
</dbReference>
<proteinExistence type="predicted"/>
<dbReference type="CDD" id="cd02440">
    <property type="entry name" value="AdoMet_MTases"/>
    <property type="match status" value="1"/>
</dbReference>
<protein>
    <submittedName>
        <fullName evidence="2">Methyltransferase domain-containing protein 3</fullName>
    </submittedName>
</protein>
<dbReference type="GO" id="GO:0032259">
    <property type="term" value="P:methylation"/>
    <property type="evidence" value="ECO:0007669"/>
    <property type="project" value="UniProtKB-KW"/>
</dbReference>
<gene>
    <name evidence="2" type="ORF">C1H76_0699</name>
</gene>
<dbReference type="PANTHER" id="PTHR43861:SF1">
    <property type="entry name" value="TRANS-ACONITATE 2-METHYLTRANSFERASE"/>
    <property type="match status" value="1"/>
</dbReference>
<accession>A0A4U7BA88</accession>
<name>A0A4U7BA88_9PEZI</name>
<evidence type="ECO:0000259" key="1">
    <source>
        <dbReference type="Pfam" id="PF13847"/>
    </source>
</evidence>
<reference evidence="2 3" key="1">
    <citation type="submission" date="2018-02" db="EMBL/GenBank/DDBJ databases">
        <title>Draft genome sequences of Elsinoe sp., causing black scab on jojoba.</title>
        <authorList>
            <person name="Stodart B."/>
            <person name="Jeffress S."/>
            <person name="Ash G."/>
            <person name="Arun Chinnappa K."/>
        </authorList>
    </citation>
    <scope>NUCLEOTIDE SEQUENCE [LARGE SCALE GENOMIC DNA]</scope>
    <source>
        <strain evidence="2 3">Hillstone_2</strain>
    </source>
</reference>